<evidence type="ECO:0000313" key="1">
    <source>
        <dbReference type="EMBL" id="KAJ7533562.1"/>
    </source>
</evidence>
<reference evidence="2" key="1">
    <citation type="journal article" date="2024" name="Proc. Natl. Acad. Sci. U.S.A.">
        <title>Extraordinary preservation of gene collinearity over three hundred million years revealed in homosporous lycophytes.</title>
        <authorList>
            <person name="Li C."/>
            <person name="Wickell D."/>
            <person name="Kuo L.Y."/>
            <person name="Chen X."/>
            <person name="Nie B."/>
            <person name="Liao X."/>
            <person name="Peng D."/>
            <person name="Ji J."/>
            <person name="Jenkins J."/>
            <person name="Williams M."/>
            <person name="Shu S."/>
            <person name="Plott C."/>
            <person name="Barry K."/>
            <person name="Rajasekar S."/>
            <person name="Grimwood J."/>
            <person name="Han X."/>
            <person name="Sun S."/>
            <person name="Hou Z."/>
            <person name="He W."/>
            <person name="Dai G."/>
            <person name="Sun C."/>
            <person name="Schmutz J."/>
            <person name="Leebens-Mack J.H."/>
            <person name="Li F.W."/>
            <person name="Wang L."/>
        </authorList>
    </citation>
    <scope>NUCLEOTIDE SEQUENCE [LARGE SCALE GENOMIC DNA]</scope>
    <source>
        <strain evidence="2">cv. PW_Plant_1</strain>
    </source>
</reference>
<proteinExistence type="predicted"/>
<name>A0ACC2BUV6_DIPCM</name>
<gene>
    <name evidence="1" type="ORF">O6H91_13G054700</name>
</gene>
<organism evidence="1 2">
    <name type="scientific">Diphasiastrum complanatum</name>
    <name type="common">Issler's clubmoss</name>
    <name type="synonym">Lycopodium complanatum</name>
    <dbReference type="NCBI Taxonomy" id="34168"/>
    <lineage>
        <taxon>Eukaryota</taxon>
        <taxon>Viridiplantae</taxon>
        <taxon>Streptophyta</taxon>
        <taxon>Embryophyta</taxon>
        <taxon>Tracheophyta</taxon>
        <taxon>Lycopodiopsida</taxon>
        <taxon>Lycopodiales</taxon>
        <taxon>Lycopodiaceae</taxon>
        <taxon>Lycopodioideae</taxon>
        <taxon>Diphasiastrum</taxon>
    </lineage>
</organism>
<keyword evidence="2" id="KW-1185">Reference proteome</keyword>
<comment type="caution">
    <text evidence="1">The sequence shown here is derived from an EMBL/GenBank/DDBJ whole genome shotgun (WGS) entry which is preliminary data.</text>
</comment>
<dbReference type="EMBL" id="CM055104">
    <property type="protein sequence ID" value="KAJ7533562.1"/>
    <property type="molecule type" value="Genomic_DNA"/>
</dbReference>
<sequence length="511" mass="56583">MAGKEEKETMVSKGFVMLLLGVLIIMVRISNDNIAVVEAAPQGAQVTSLPGFSGKFASSHYAGYVTVNEEHGRSLYYYFVTSQNDPVSDPLVLWLNGGPGCSSFDGFVYEHGPFNFIPGKGSKDMPTLVRNPYTWAKVANMLYVDSPAGVGYSYSNNSDDYSTGDISTASDSHAFLLKWFKDYPEFLSNPLYISGESYAGVYVPTLTQEIVKGIESGIKPALNLKGYMVGNGVTDTEFDGNALVPFVYGMGLISIDLYKDTILTCKGNYWNATDSDCISKLDAIDQDVQNLNIYDILEPCYHSSTTTEAEKSKKVLPKSFRKLGKTDRPLPVRRRMFGRAWPLRSPVKDGLVPNWYKLSDEQSVPCLDTHVADVWLNNASVRQALHALPEKTIGRWLICTDQITYNHDAGSMIPIHRSLTGKGYRAIIYSGDHDLCVPFTGSEAWTRSLGYKVIDRWRPWLAGGGQVAGYTTSYDNNLTFATVKGSGHTVPEYKPEEALALFQRWIAKTPL</sequence>
<accession>A0ACC2BUV6</accession>
<dbReference type="Proteomes" id="UP001162992">
    <property type="component" value="Chromosome 13"/>
</dbReference>
<evidence type="ECO:0000313" key="2">
    <source>
        <dbReference type="Proteomes" id="UP001162992"/>
    </source>
</evidence>
<protein>
    <submittedName>
        <fullName evidence="1">Uncharacterized protein</fullName>
    </submittedName>
</protein>